<dbReference type="InterPro" id="IPR003100">
    <property type="entry name" value="PAZ_dom"/>
</dbReference>
<feature type="domain" description="Piwi" evidence="4">
    <location>
        <begin position="576"/>
        <end position="880"/>
    </location>
</feature>
<dbReference type="SMART" id="SM00949">
    <property type="entry name" value="PAZ"/>
    <property type="match status" value="1"/>
</dbReference>
<dbReference type="Pfam" id="PF08699">
    <property type="entry name" value="ArgoL1"/>
    <property type="match status" value="1"/>
</dbReference>
<evidence type="ECO:0000256" key="1">
    <source>
        <dbReference type="RuleBase" id="RU361178"/>
    </source>
</evidence>
<evidence type="ECO:0000313" key="5">
    <source>
        <dbReference type="EMBL" id="KFH41842.1"/>
    </source>
</evidence>
<dbReference type="EMBL" id="JPKY01000112">
    <property type="protein sequence ID" value="KFH41842.1"/>
    <property type="molecule type" value="Genomic_DNA"/>
</dbReference>
<feature type="domain" description="PAZ" evidence="3">
    <location>
        <begin position="285"/>
        <end position="400"/>
    </location>
</feature>
<feature type="compositionally biased region" description="Pro residues" evidence="2">
    <location>
        <begin position="1"/>
        <end position="14"/>
    </location>
</feature>
<dbReference type="InterPro" id="IPR014811">
    <property type="entry name" value="ArgoL1"/>
</dbReference>
<keyword evidence="6" id="KW-1185">Reference proteome</keyword>
<dbReference type="Gene3D" id="3.30.420.10">
    <property type="entry name" value="Ribonuclease H-like superfamily/Ribonuclease H"/>
    <property type="match status" value="1"/>
</dbReference>
<organism evidence="5 6">
    <name type="scientific">Hapsidospora chrysogenum (strain ATCC 11550 / CBS 779.69 / DSM 880 / IAM 14645 / JCM 23072 / IMI 49137)</name>
    <name type="common">Acremonium chrysogenum</name>
    <dbReference type="NCBI Taxonomy" id="857340"/>
    <lineage>
        <taxon>Eukaryota</taxon>
        <taxon>Fungi</taxon>
        <taxon>Dikarya</taxon>
        <taxon>Ascomycota</taxon>
        <taxon>Pezizomycotina</taxon>
        <taxon>Sordariomycetes</taxon>
        <taxon>Hypocreomycetidae</taxon>
        <taxon>Hypocreales</taxon>
        <taxon>Bionectriaceae</taxon>
        <taxon>Hapsidospora</taxon>
    </lineage>
</organism>
<name>A0A086SXL0_HAPC1</name>
<accession>A0A086SXL0</accession>
<dbReference type="PROSITE" id="PS50822">
    <property type="entry name" value="PIWI"/>
    <property type="match status" value="1"/>
</dbReference>
<dbReference type="HOGENOM" id="CLU_004544_4_3_1"/>
<evidence type="ECO:0000259" key="4">
    <source>
        <dbReference type="PROSITE" id="PS50822"/>
    </source>
</evidence>
<evidence type="ECO:0000259" key="3">
    <source>
        <dbReference type="PROSITE" id="PS50821"/>
    </source>
</evidence>
<dbReference type="Pfam" id="PF02170">
    <property type="entry name" value="PAZ"/>
    <property type="match status" value="1"/>
</dbReference>
<reference evidence="6" key="1">
    <citation type="journal article" date="2014" name="Genome Announc.">
        <title>Genome sequence and annotation of Acremonium chrysogenum, producer of the beta-lactam antibiotic cephalosporin C.</title>
        <authorList>
            <person name="Terfehr D."/>
            <person name="Dahlmann T.A."/>
            <person name="Specht T."/>
            <person name="Zadra I."/>
            <person name="Kuernsteiner H."/>
            <person name="Kueck U."/>
        </authorList>
    </citation>
    <scope>NUCLEOTIDE SEQUENCE [LARGE SCALE GENOMIC DNA]</scope>
    <source>
        <strain evidence="6">ATCC 11550 / CBS 779.69 / DSM 880 / IAM 14645 / JCM 23072 / IMI 49137</strain>
    </source>
</reference>
<dbReference type="Proteomes" id="UP000029964">
    <property type="component" value="Unassembled WGS sequence"/>
</dbReference>
<dbReference type="Gene3D" id="3.40.50.2300">
    <property type="match status" value="1"/>
</dbReference>
<dbReference type="SUPFAM" id="SSF53098">
    <property type="entry name" value="Ribonuclease H-like"/>
    <property type="match status" value="1"/>
</dbReference>
<dbReference type="SMART" id="SM01163">
    <property type="entry name" value="DUF1785"/>
    <property type="match status" value="1"/>
</dbReference>
<dbReference type="Pfam" id="PF02171">
    <property type="entry name" value="Piwi"/>
    <property type="match status" value="1"/>
</dbReference>
<dbReference type="InterPro" id="IPR036085">
    <property type="entry name" value="PAZ_dom_sf"/>
</dbReference>
<dbReference type="Pfam" id="PF16488">
    <property type="entry name" value="ArgoL2"/>
    <property type="match status" value="1"/>
</dbReference>
<dbReference type="PROSITE" id="PS50821">
    <property type="entry name" value="PAZ"/>
    <property type="match status" value="1"/>
</dbReference>
<dbReference type="CDD" id="cd02846">
    <property type="entry name" value="PAZ_argonaute_like"/>
    <property type="match status" value="1"/>
</dbReference>
<dbReference type="InterPro" id="IPR045246">
    <property type="entry name" value="Piwi_ago-like"/>
</dbReference>
<dbReference type="SMART" id="SM00950">
    <property type="entry name" value="Piwi"/>
    <property type="match status" value="1"/>
</dbReference>
<dbReference type="GO" id="GO:0003723">
    <property type="term" value="F:RNA binding"/>
    <property type="evidence" value="ECO:0007669"/>
    <property type="project" value="InterPro"/>
</dbReference>
<dbReference type="STRING" id="857340.A0A086SXL0"/>
<dbReference type="CDD" id="cd04657">
    <property type="entry name" value="Piwi_ago-like"/>
    <property type="match status" value="1"/>
</dbReference>
<feature type="region of interest" description="Disordered" evidence="2">
    <location>
        <begin position="1"/>
        <end position="25"/>
    </location>
</feature>
<comment type="similarity">
    <text evidence="1">Belongs to the argonaute family.</text>
</comment>
<dbReference type="OrthoDB" id="10252740at2759"/>
<protein>
    <submittedName>
        <fullName evidence="5">Protein argonaute-like protein</fullName>
    </submittedName>
</protein>
<dbReference type="InterPro" id="IPR032474">
    <property type="entry name" value="Argonaute_N"/>
</dbReference>
<dbReference type="InterPro" id="IPR036397">
    <property type="entry name" value="RNaseH_sf"/>
</dbReference>
<proteinExistence type="inferred from homology"/>
<dbReference type="InterPro" id="IPR032472">
    <property type="entry name" value="ArgoL2"/>
</dbReference>
<dbReference type="Gene3D" id="2.170.260.10">
    <property type="entry name" value="paz domain"/>
    <property type="match status" value="1"/>
</dbReference>
<dbReference type="PANTHER" id="PTHR22891">
    <property type="entry name" value="EUKARYOTIC TRANSLATION INITIATION FACTOR 2C"/>
    <property type="match status" value="1"/>
</dbReference>
<comment type="caution">
    <text evidence="5">The sequence shown here is derived from an EMBL/GenBank/DDBJ whole genome shotgun (WGS) entry which is preliminary data.</text>
</comment>
<gene>
    <name evidence="5" type="ORF">ACRE_074220</name>
</gene>
<dbReference type="InterPro" id="IPR012337">
    <property type="entry name" value="RNaseH-like_sf"/>
</dbReference>
<sequence length="953" mass="107288">MSNEGRPPPGPTGPGPSNTRMELPPDAYMEGRKSVFTLRGNKFNSEGTPDAVHVNQYRMKSFDFSKKIYQYDVLISPDDRKLPTKKIMESSAVKEALAPYKPELWIYDGKKLAWAPCKVDRGEIRTKVDLDAAKRPPGAPIKPGSVFHVTLRVTTEINMKVLQGYLNHEIDFSSKVMEALNFMDHLLRQGPSQRFLAIKRNFYDPSQKGRPLISQGRSVDNNLVEVHKGLYASIRLSHNFGQGGIRLALNCDVANTAFWVGNQTVDQVVSKLLVSCDSGFLRGKDLSQELRPQRRQDGGFESSPAFKHLRKLRRLKFTVVHRNRTQTGKVMSIQDIMFDQQYGPDGATARTVKFDFNGKPTSVFDYYREKYGVTLRLANLPLIDAGKGGAIPMELAFIEPMQRYMFKLNPKQTDAMIKIAVTLPPQRRQDIESKVQGLNLAQDRLLQHYGVQFENSFSQTQARILQPPTVDFRQGQQRPGFNGRWRLDQGNIKFWRPNSIPLKAWGIIAMGGDRVCQPRAMANFMDKFKNSFVRHGGNCQAAGLVLSVPQTIASNGAESVAWAHSQIRASRGYTQILFIVVEHKNSPHYERLKKNADCRWGFLSQVLTAKNVENADGQVISNICMKVNAKLGGSTARTPTPFGKIATYFPPNRNTMMIGVDISHAPPGGNNASVAAMTMNCDPDGNRFAAAVETNGYRTEMIAPKNMNSFMQKLSTAWRKGHRNAAPNHVIYFRDGVAEGQFSQVLDIEVNEIRRFLRDRKINAKFTVIVATKRHHIRFFPQQGGGDQKGNPKPGLLVEKEVTHPFMWDFYLNSHKAIQGTSRPVHYYIILDEMGCPVNELQRMIYHQCYSYARSTTPVSIHPAIYYAHLAGKRARCHEDTATSDGFRAGAKGHEMIRDKIAKGQTIGSSMMKGLEAPELLELGGRIPPDGQGNMPADERMQRMFIKETMWYI</sequence>
<dbReference type="InterPro" id="IPR003165">
    <property type="entry name" value="Piwi"/>
</dbReference>
<evidence type="ECO:0000313" key="6">
    <source>
        <dbReference type="Proteomes" id="UP000029964"/>
    </source>
</evidence>
<dbReference type="Pfam" id="PF16486">
    <property type="entry name" value="ArgoN"/>
    <property type="match status" value="1"/>
</dbReference>
<evidence type="ECO:0000256" key="2">
    <source>
        <dbReference type="SAM" id="MobiDB-lite"/>
    </source>
</evidence>
<dbReference type="SUPFAM" id="SSF101690">
    <property type="entry name" value="PAZ domain"/>
    <property type="match status" value="1"/>
</dbReference>
<dbReference type="AlphaFoldDB" id="A0A086SXL0"/>